<protein>
    <submittedName>
        <fullName evidence="1">Uncharacterized protein</fullName>
    </submittedName>
</protein>
<keyword evidence="2" id="KW-1185">Reference proteome</keyword>
<dbReference type="EMBL" id="LAVW01000103">
    <property type="protein sequence ID" value="KKW73637.1"/>
    <property type="molecule type" value="Genomic_DNA"/>
</dbReference>
<evidence type="ECO:0000313" key="2">
    <source>
        <dbReference type="Proteomes" id="UP000034513"/>
    </source>
</evidence>
<proteinExistence type="predicted"/>
<name>A0ABR5EHW5_LACLC</name>
<evidence type="ECO:0000313" key="1">
    <source>
        <dbReference type="EMBL" id="KKW73637.1"/>
    </source>
</evidence>
<organism evidence="1 2">
    <name type="scientific">Lactococcus lactis subsp. cremoris</name>
    <name type="common">Streptococcus cremoris</name>
    <dbReference type="NCBI Taxonomy" id="1359"/>
    <lineage>
        <taxon>Bacteria</taxon>
        <taxon>Bacillati</taxon>
        <taxon>Bacillota</taxon>
        <taxon>Bacilli</taxon>
        <taxon>Lactobacillales</taxon>
        <taxon>Streptococcaceae</taxon>
        <taxon>Lactococcus</taxon>
    </lineage>
</organism>
<reference evidence="1 2" key="1">
    <citation type="submission" date="2015-04" db="EMBL/GenBank/DDBJ databases">
        <title>Evaluation of non-dairy Lactococcus lactis with potential dairy applications reveals extensive phenotype-genotype disparity.</title>
        <authorList>
            <person name="Cavanagh D."/>
            <person name="Casey A."/>
            <person name="Altermann E."/>
            <person name="Cotter P."/>
            <person name="Fitzgerald G.F."/>
            <person name="McAuliffe O."/>
        </authorList>
    </citation>
    <scope>NUCLEOTIDE SEQUENCE [LARGE SCALE GENOMIC DNA]</scope>
    <source>
        <strain evidence="1 2">DPC6856</strain>
    </source>
</reference>
<accession>A0ABR5EHW5</accession>
<comment type="caution">
    <text evidence="1">The sequence shown here is derived from an EMBL/GenBank/DDBJ whole genome shotgun (WGS) entry which is preliminary data.</text>
</comment>
<gene>
    <name evidence="1" type="ORF">VN93_0894</name>
</gene>
<dbReference type="Proteomes" id="UP000034513">
    <property type="component" value="Unassembled WGS sequence"/>
</dbReference>
<sequence length="58" mass="6587">MKAVSIFLSSIIVEILLVKLCYSPTFAGKSVSNMNVTNWLKNAMIEKENFQKSKIKHL</sequence>